<sequence length="263" mass="27496">MRGLAGAAVALGLGLAAQGAEAADMPFLRGALFDGPRRHVNWEGFYVGGHAGYGTSDMNFTNATEGVVAKLLDNTVVESLLGVSSWPVLDKRSAHGHGYGGFVGYNAQWDSVVLGIEANYLHGNFGGATTGSMARELISGGINYGATNTSSASINVRDVGSARLRAGYAWKGFLPYMFGGVSLGQADIIRAATIRGRDAGGTWVLSAAQAQHGHFIYGYAGGVGIDMMLVGGLFLRAEWEYLKFAAPVDTSVSTVRAGLGYKF</sequence>
<dbReference type="PANTHER" id="PTHR34001">
    <property type="entry name" value="BLL7405 PROTEIN"/>
    <property type="match status" value="1"/>
</dbReference>
<dbReference type="GO" id="GO:0009279">
    <property type="term" value="C:cell outer membrane"/>
    <property type="evidence" value="ECO:0007669"/>
    <property type="project" value="UniProtKB-SubCell"/>
</dbReference>
<dbReference type="InterPro" id="IPR051692">
    <property type="entry name" value="OMP-like"/>
</dbReference>
<evidence type="ECO:0000256" key="4">
    <source>
        <dbReference type="ARBA" id="ARBA00023237"/>
    </source>
</evidence>
<reference evidence="8" key="1">
    <citation type="submission" date="2006-09" db="EMBL/GenBank/DDBJ databases">
        <title>Complete sequence of Rhodopseudomonas palustris BisA53.</title>
        <authorList>
            <consortium name="US DOE Joint Genome Institute"/>
            <person name="Copeland A."/>
            <person name="Lucas S."/>
            <person name="Lapidus A."/>
            <person name="Barry K."/>
            <person name="Detter J.C."/>
            <person name="Glavina del Rio T."/>
            <person name="Hammon N."/>
            <person name="Israni S."/>
            <person name="Dalin E."/>
            <person name="Tice H."/>
            <person name="Pitluck S."/>
            <person name="Chain P."/>
            <person name="Malfatti S."/>
            <person name="Shin M."/>
            <person name="Vergez L."/>
            <person name="Schmutz J."/>
            <person name="Larimer F."/>
            <person name="Land M."/>
            <person name="Hauser L."/>
            <person name="Pelletier D.A."/>
            <person name="Kyrpides N."/>
            <person name="Kim E."/>
            <person name="Harwood C.S."/>
            <person name="Oda Y."/>
            <person name="Richardson P."/>
        </authorList>
    </citation>
    <scope>NUCLEOTIDE SEQUENCE [LARGE SCALE GENOMIC DNA]</scope>
    <source>
        <strain evidence="8">BisA53</strain>
    </source>
</reference>
<evidence type="ECO:0000256" key="5">
    <source>
        <dbReference type="ARBA" id="ARBA00038306"/>
    </source>
</evidence>
<evidence type="ECO:0000256" key="1">
    <source>
        <dbReference type="ARBA" id="ARBA00004442"/>
    </source>
</evidence>
<dbReference type="Pfam" id="PF13505">
    <property type="entry name" value="OMP_b-brl"/>
    <property type="match status" value="1"/>
</dbReference>
<dbReference type="STRING" id="316055.RPE_4165"/>
<dbReference type="SUPFAM" id="SSF56925">
    <property type="entry name" value="OMPA-like"/>
    <property type="match status" value="1"/>
</dbReference>
<keyword evidence="4" id="KW-0998">Cell outer membrane</keyword>
<evidence type="ECO:0000313" key="8">
    <source>
        <dbReference type="EMBL" id="ABJ08090.1"/>
    </source>
</evidence>
<evidence type="ECO:0000256" key="6">
    <source>
        <dbReference type="SAM" id="SignalP"/>
    </source>
</evidence>
<organism evidence="8">
    <name type="scientific">Rhodopseudomonas palustris (strain BisA53)</name>
    <dbReference type="NCBI Taxonomy" id="316055"/>
    <lineage>
        <taxon>Bacteria</taxon>
        <taxon>Pseudomonadati</taxon>
        <taxon>Pseudomonadota</taxon>
        <taxon>Alphaproteobacteria</taxon>
        <taxon>Hyphomicrobiales</taxon>
        <taxon>Nitrobacteraceae</taxon>
        <taxon>Rhodopseudomonas</taxon>
    </lineage>
</organism>
<feature type="chain" id="PRO_5004166105" description="Outer membrane protein beta-barrel domain-containing protein" evidence="6">
    <location>
        <begin position="23"/>
        <end position="263"/>
    </location>
</feature>
<dbReference type="HOGENOM" id="CLU_1049219_0_0_5"/>
<evidence type="ECO:0000256" key="2">
    <source>
        <dbReference type="ARBA" id="ARBA00022729"/>
    </source>
</evidence>
<keyword evidence="2 6" id="KW-0732">Signal</keyword>
<dbReference type="AlphaFoldDB" id="Q07IZ4"/>
<dbReference type="EMBL" id="CP000463">
    <property type="protein sequence ID" value="ABJ08090.1"/>
    <property type="molecule type" value="Genomic_DNA"/>
</dbReference>
<dbReference type="OrthoDB" id="8001404at2"/>
<name>Q07IZ4_RHOP5</name>
<dbReference type="KEGG" id="rpe:RPE_4165"/>
<feature type="signal peptide" evidence="6">
    <location>
        <begin position="1"/>
        <end position="22"/>
    </location>
</feature>
<dbReference type="InterPro" id="IPR027385">
    <property type="entry name" value="Beta-barrel_OMP"/>
</dbReference>
<dbReference type="PANTHER" id="PTHR34001:SF3">
    <property type="entry name" value="BLL7405 PROTEIN"/>
    <property type="match status" value="1"/>
</dbReference>
<feature type="domain" description="Outer membrane protein beta-barrel" evidence="7">
    <location>
        <begin position="22"/>
        <end position="263"/>
    </location>
</feature>
<evidence type="ECO:0000256" key="3">
    <source>
        <dbReference type="ARBA" id="ARBA00023136"/>
    </source>
</evidence>
<dbReference type="InterPro" id="IPR011250">
    <property type="entry name" value="OMP/PagP_B-barrel"/>
</dbReference>
<dbReference type="eggNOG" id="COG3637">
    <property type="taxonomic scope" value="Bacteria"/>
</dbReference>
<keyword evidence="3" id="KW-0472">Membrane</keyword>
<proteinExistence type="inferred from homology"/>
<comment type="similarity">
    <text evidence="5">Belongs to the Omp25/RopB family.</text>
</comment>
<evidence type="ECO:0000259" key="7">
    <source>
        <dbReference type="Pfam" id="PF13505"/>
    </source>
</evidence>
<gene>
    <name evidence="8" type="ordered locus">RPE_4165</name>
</gene>
<comment type="subcellular location">
    <subcellularLocation>
        <location evidence="1">Cell outer membrane</location>
    </subcellularLocation>
</comment>
<dbReference type="Gene3D" id="2.40.160.20">
    <property type="match status" value="1"/>
</dbReference>
<protein>
    <recommendedName>
        <fullName evidence="7">Outer membrane protein beta-barrel domain-containing protein</fullName>
    </recommendedName>
</protein>
<accession>Q07IZ4</accession>